<reference evidence="2" key="1">
    <citation type="journal article" date="2019" name="Int. J. Syst. Evol. Microbiol.">
        <title>The Global Catalogue of Microorganisms (GCM) 10K type strain sequencing project: providing services to taxonomists for standard genome sequencing and annotation.</title>
        <authorList>
            <consortium name="The Broad Institute Genomics Platform"/>
            <consortium name="The Broad Institute Genome Sequencing Center for Infectious Disease"/>
            <person name="Wu L."/>
            <person name="Ma J."/>
        </authorList>
    </citation>
    <scope>NUCLEOTIDE SEQUENCE [LARGE SCALE GENOMIC DNA]</scope>
    <source>
        <strain evidence="2">CGMCC 1.8957</strain>
    </source>
</reference>
<name>A0ABQ3LX01_9SPHN</name>
<sequence>MWQVIAAVLASASPQASQPVTVKGTAFGPRQRLVCEWFTNFENSRFEQCHILGGTAPLLDEGASIECAGQSCEELDAAARKAVQWKKPEPVWGTFTVEILGRVSTERHRKRYLGDATRTVLIENLVSIRKR</sequence>
<proteinExistence type="predicted"/>
<comment type="caution">
    <text evidence="1">The sequence shown here is derived from an EMBL/GenBank/DDBJ whole genome shotgun (WGS) entry which is preliminary data.</text>
</comment>
<organism evidence="1 2">
    <name type="scientific">Sphingomonas glacialis</name>
    <dbReference type="NCBI Taxonomy" id="658225"/>
    <lineage>
        <taxon>Bacteria</taxon>
        <taxon>Pseudomonadati</taxon>
        <taxon>Pseudomonadota</taxon>
        <taxon>Alphaproteobacteria</taxon>
        <taxon>Sphingomonadales</taxon>
        <taxon>Sphingomonadaceae</taxon>
        <taxon>Sphingomonas</taxon>
    </lineage>
</organism>
<dbReference type="EMBL" id="BNAQ01000019">
    <property type="protein sequence ID" value="GHH26804.1"/>
    <property type="molecule type" value="Genomic_DNA"/>
</dbReference>
<protein>
    <recommendedName>
        <fullName evidence="3">DUF2147 domain-containing protein</fullName>
    </recommendedName>
</protein>
<accession>A0ABQ3LX01</accession>
<keyword evidence="2" id="KW-1185">Reference proteome</keyword>
<gene>
    <name evidence="1" type="ORF">GCM10008023_41840</name>
</gene>
<evidence type="ECO:0008006" key="3">
    <source>
        <dbReference type="Google" id="ProtNLM"/>
    </source>
</evidence>
<evidence type="ECO:0000313" key="2">
    <source>
        <dbReference type="Proteomes" id="UP000652430"/>
    </source>
</evidence>
<dbReference type="Proteomes" id="UP000652430">
    <property type="component" value="Unassembled WGS sequence"/>
</dbReference>
<evidence type="ECO:0000313" key="1">
    <source>
        <dbReference type="EMBL" id="GHH26804.1"/>
    </source>
</evidence>